<dbReference type="GO" id="GO:0005524">
    <property type="term" value="F:ATP binding"/>
    <property type="evidence" value="ECO:0007669"/>
    <property type="project" value="UniProtKB-UniRule"/>
</dbReference>
<organism evidence="8 9">
    <name type="scientific">Parafrankia colletiae</name>
    <dbReference type="NCBI Taxonomy" id="573497"/>
    <lineage>
        <taxon>Bacteria</taxon>
        <taxon>Bacillati</taxon>
        <taxon>Actinomycetota</taxon>
        <taxon>Actinomycetes</taxon>
        <taxon>Frankiales</taxon>
        <taxon>Frankiaceae</taxon>
        <taxon>Parafrankia</taxon>
    </lineage>
</organism>
<gene>
    <name evidence="8" type="ORF">CC117_10910</name>
</gene>
<sequence>MMVSALQPSDPPQAGPYRLVHRIGSGGMGRVYLGVSPTAEKVAVKVVRSDVLPDEMIRARFAGEVDSLRMVFGSRVARFEGADLEHHPPWLAVEYVPGRTLAQHIELHGPLGVDLVAILAAMLCEGLAKVHEAGLLHRDLKPQNIMLGPDGPKIVDFGLAKLAEGRTQLTAPGGIVGTIAYMPPEQARGETDRLTTAADVYALGATLAHAATGGLLYPAGAPAAVLYAVGNPATPPDLSAVPGPLAPLVAAMVAFDPSARPSLAAVGEAMLGMLSAPVAAMRERLVALTYPGHTQPPEPGQLSESSTVVLPGPSVDLVIDSSTDAVGEEPADGAKASTSENLPMPRPEPAAHRAAGAAADAVDVSWLVGELRAEYARDAPF</sequence>
<evidence type="ECO:0000313" key="8">
    <source>
        <dbReference type="EMBL" id="OHV43130.1"/>
    </source>
</evidence>
<keyword evidence="1" id="KW-0808">Transferase</keyword>
<dbReference type="Gene3D" id="3.30.200.20">
    <property type="entry name" value="Phosphorylase Kinase, domain 1"/>
    <property type="match status" value="1"/>
</dbReference>
<dbReference type="InterPro" id="IPR008271">
    <property type="entry name" value="Ser/Thr_kinase_AS"/>
</dbReference>
<proteinExistence type="predicted"/>
<keyword evidence="3" id="KW-0418">Kinase</keyword>
<reference evidence="9" key="1">
    <citation type="submission" date="2016-07" db="EMBL/GenBank/DDBJ databases">
        <title>Sequence Frankia sp. strain CcI1.17.</title>
        <authorList>
            <person name="Ghodhbane-Gtari F."/>
            <person name="Swanson E."/>
            <person name="Gueddou A."/>
            <person name="Morris K."/>
            <person name="Hezbri K."/>
            <person name="Ktari A."/>
            <person name="Nouioui I."/>
            <person name="Abebe-Akele F."/>
            <person name="Simpson S."/>
            <person name="Thomas K."/>
            <person name="Gtari M."/>
            <person name="Tisa L.S."/>
            <person name="Hurst S."/>
        </authorList>
    </citation>
    <scope>NUCLEOTIDE SEQUENCE [LARGE SCALE GENOMIC DNA]</scope>
    <source>
        <strain evidence="9">Cc1.17</strain>
    </source>
</reference>
<name>A0A1S1RAC1_9ACTN</name>
<keyword evidence="4 5" id="KW-0067">ATP-binding</keyword>
<dbReference type="Pfam" id="PF00069">
    <property type="entry name" value="Pkinase"/>
    <property type="match status" value="1"/>
</dbReference>
<feature type="binding site" evidence="5">
    <location>
        <position position="45"/>
    </location>
    <ligand>
        <name>ATP</name>
        <dbReference type="ChEBI" id="CHEBI:30616"/>
    </ligand>
</feature>
<feature type="domain" description="Protein kinase" evidence="7">
    <location>
        <begin position="17"/>
        <end position="274"/>
    </location>
</feature>
<dbReference type="EMBL" id="MBLM01000036">
    <property type="protein sequence ID" value="OHV43130.1"/>
    <property type="molecule type" value="Genomic_DNA"/>
</dbReference>
<evidence type="ECO:0000259" key="7">
    <source>
        <dbReference type="PROSITE" id="PS50011"/>
    </source>
</evidence>
<dbReference type="PROSITE" id="PS00107">
    <property type="entry name" value="PROTEIN_KINASE_ATP"/>
    <property type="match status" value="1"/>
</dbReference>
<dbReference type="AlphaFoldDB" id="A0A1S1RAC1"/>
<evidence type="ECO:0000313" key="9">
    <source>
        <dbReference type="Proteomes" id="UP000179627"/>
    </source>
</evidence>
<dbReference type="Gene3D" id="1.10.510.10">
    <property type="entry name" value="Transferase(Phosphotransferase) domain 1"/>
    <property type="match status" value="1"/>
</dbReference>
<dbReference type="PROSITE" id="PS00108">
    <property type="entry name" value="PROTEIN_KINASE_ST"/>
    <property type="match status" value="1"/>
</dbReference>
<dbReference type="InterPro" id="IPR017441">
    <property type="entry name" value="Protein_kinase_ATP_BS"/>
</dbReference>
<dbReference type="PANTHER" id="PTHR43289:SF34">
    <property type="entry name" value="SERINE_THREONINE-PROTEIN KINASE YBDM-RELATED"/>
    <property type="match status" value="1"/>
</dbReference>
<evidence type="ECO:0000256" key="6">
    <source>
        <dbReference type="SAM" id="MobiDB-lite"/>
    </source>
</evidence>
<dbReference type="InterPro" id="IPR011009">
    <property type="entry name" value="Kinase-like_dom_sf"/>
</dbReference>
<keyword evidence="9" id="KW-1185">Reference proteome</keyword>
<dbReference type="InterPro" id="IPR000719">
    <property type="entry name" value="Prot_kinase_dom"/>
</dbReference>
<dbReference type="SUPFAM" id="SSF56112">
    <property type="entry name" value="Protein kinase-like (PK-like)"/>
    <property type="match status" value="1"/>
</dbReference>
<evidence type="ECO:0000256" key="4">
    <source>
        <dbReference type="ARBA" id="ARBA00022840"/>
    </source>
</evidence>
<accession>A0A1S1RAC1</accession>
<dbReference type="PROSITE" id="PS50011">
    <property type="entry name" value="PROTEIN_KINASE_DOM"/>
    <property type="match status" value="1"/>
</dbReference>
<feature type="region of interest" description="Disordered" evidence="6">
    <location>
        <begin position="325"/>
        <end position="356"/>
    </location>
</feature>
<dbReference type="PANTHER" id="PTHR43289">
    <property type="entry name" value="MITOGEN-ACTIVATED PROTEIN KINASE KINASE KINASE 20-RELATED"/>
    <property type="match status" value="1"/>
</dbReference>
<protein>
    <recommendedName>
        <fullName evidence="7">Protein kinase domain-containing protein</fullName>
    </recommendedName>
</protein>
<comment type="caution">
    <text evidence="8">The sequence shown here is derived from an EMBL/GenBank/DDBJ whole genome shotgun (WGS) entry which is preliminary data.</text>
</comment>
<evidence type="ECO:0000256" key="3">
    <source>
        <dbReference type="ARBA" id="ARBA00022777"/>
    </source>
</evidence>
<dbReference type="Proteomes" id="UP000179627">
    <property type="component" value="Unassembled WGS sequence"/>
</dbReference>
<dbReference type="SMART" id="SM00220">
    <property type="entry name" value="S_TKc"/>
    <property type="match status" value="1"/>
</dbReference>
<evidence type="ECO:0000256" key="5">
    <source>
        <dbReference type="PROSITE-ProRule" id="PRU10141"/>
    </source>
</evidence>
<keyword evidence="2 5" id="KW-0547">Nucleotide-binding</keyword>
<dbReference type="GO" id="GO:0004674">
    <property type="term" value="F:protein serine/threonine kinase activity"/>
    <property type="evidence" value="ECO:0007669"/>
    <property type="project" value="TreeGrafter"/>
</dbReference>
<evidence type="ECO:0000256" key="1">
    <source>
        <dbReference type="ARBA" id="ARBA00022679"/>
    </source>
</evidence>
<evidence type="ECO:0000256" key="2">
    <source>
        <dbReference type="ARBA" id="ARBA00022741"/>
    </source>
</evidence>
<dbReference type="CDD" id="cd14014">
    <property type="entry name" value="STKc_PknB_like"/>
    <property type="match status" value="1"/>
</dbReference>